<reference evidence="2" key="1">
    <citation type="journal article" date="2017" name="Nat. Ecol. Evol.">
        <title>Genome expansion and lineage-specific genetic innovations in the forest pathogenic fungi Armillaria.</title>
        <authorList>
            <person name="Sipos G."/>
            <person name="Prasanna A.N."/>
            <person name="Walter M.C."/>
            <person name="O'Connor E."/>
            <person name="Balint B."/>
            <person name="Krizsan K."/>
            <person name="Kiss B."/>
            <person name="Hess J."/>
            <person name="Varga T."/>
            <person name="Slot J."/>
            <person name="Riley R."/>
            <person name="Boka B."/>
            <person name="Rigling D."/>
            <person name="Barry K."/>
            <person name="Lee J."/>
            <person name="Mihaltcheva S."/>
            <person name="LaButti K."/>
            <person name="Lipzen A."/>
            <person name="Waldron R."/>
            <person name="Moloney N.M."/>
            <person name="Sperisen C."/>
            <person name="Kredics L."/>
            <person name="Vagvoelgyi C."/>
            <person name="Patrignani A."/>
            <person name="Fitzpatrick D."/>
            <person name="Nagy I."/>
            <person name="Doyle S."/>
            <person name="Anderson J.B."/>
            <person name="Grigoriev I.V."/>
            <person name="Gueldener U."/>
            <person name="Muensterkoetter M."/>
            <person name="Nagy L.G."/>
        </authorList>
    </citation>
    <scope>NUCLEOTIDE SEQUENCE [LARGE SCALE GENOMIC DNA]</scope>
    <source>
        <strain evidence="2">Ar21-2</strain>
    </source>
</reference>
<evidence type="ECO:0000313" key="1">
    <source>
        <dbReference type="EMBL" id="PBK85796.1"/>
    </source>
</evidence>
<dbReference type="EMBL" id="KZ293689">
    <property type="protein sequence ID" value="PBK85796.1"/>
    <property type="molecule type" value="Genomic_DNA"/>
</dbReference>
<name>A0A2H3DE86_ARMGA</name>
<gene>
    <name evidence="1" type="ORF">ARMGADRAFT_555682</name>
</gene>
<accession>A0A2H3DE86</accession>
<keyword evidence="2" id="KW-1185">Reference proteome</keyword>
<dbReference type="AlphaFoldDB" id="A0A2H3DE86"/>
<dbReference type="Proteomes" id="UP000217790">
    <property type="component" value="Unassembled WGS sequence"/>
</dbReference>
<sequence length="178" mass="20612">MAASPGHISVSVHGNVPIFIMECHLFHSGLRWVHRFIAYNVFPIHIQDTSVTTQLRSLYLFVKLEFCAGFHFEFQGASVLRYSRILTSPVKQSPQVHHQTGLRTMAAHQIDKRREWSSGVGSRSKVLHSSDYLARDYLQFRFQIYSNAHANRKYQKFQNTKPQFPSFLAHKLRLSLPV</sequence>
<organism evidence="1 2">
    <name type="scientific">Armillaria gallica</name>
    <name type="common">Bulbous honey fungus</name>
    <name type="synonym">Armillaria bulbosa</name>
    <dbReference type="NCBI Taxonomy" id="47427"/>
    <lineage>
        <taxon>Eukaryota</taxon>
        <taxon>Fungi</taxon>
        <taxon>Dikarya</taxon>
        <taxon>Basidiomycota</taxon>
        <taxon>Agaricomycotina</taxon>
        <taxon>Agaricomycetes</taxon>
        <taxon>Agaricomycetidae</taxon>
        <taxon>Agaricales</taxon>
        <taxon>Marasmiineae</taxon>
        <taxon>Physalacriaceae</taxon>
        <taxon>Armillaria</taxon>
    </lineage>
</organism>
<evidence type="ECO:0000313" key="2">
    <source>
        <dbReference type="Proteomes" id="UP000217790"/>
    </source>
</evidence>
<proteinExistence type="predicted"/>
<protein>
    <submittedName>
        <fullName evidence="1">Uncharacterized protein</fullName>
    </submittedName>
</protein>
<dbReference type="InParanoid" id="A0A2H3DE86"/>